<evidence type="ECO:0000256" key="11">
    <source>
        <dbReference type="SAM" id="MobiDB-lite"/>
    </source>
</evidence>
<accession>A0A6A5TEE4</accession>
<evidence type="ECO:0000256" key="9">
    <source>
        <dbReference type="RuleBase" id="RU004241"/>
    </source>
</evidence>
<dbReference type="InterPro" id="IPR000823">
    <property type="entry name" value="Peroxidase_pln"/>
</dbReference>
<name>A0A6A5TEE4_9PLEO</name>
<comment type="similarity">
    <text evidence="9">Belongs to the peroxidase family.</text>
</comment>
<feature type="region of interest" description="Disordered" evidence="11">
    <location>
        <begin position="1"/>
        <end position="23"/>
    </location>
</feature>
<feature type="domain" description="Plant heme peroxidase family profile" evidence="12">
    <location>
        <begin position="47"/>
        <end position="236"/>
    </location>
</feature>
<keyword evidence="8" id="KW-0408">Iron</keyword>
<dbReference type="EC" id="1.11.1.-" evidence="10"/>
<dbReference type="OrthoDB" id="2113341at2759"/>
<comment type="cofactor">
    <cofactor evidence="2">
        <name>Ca(2+)</name>
        <dbReference type="ChEBI" id="CHEBI:29108"/>
    </cofactor>
</comment>
<dbReference type="PROSITE" id="PS00435">
    <property type="entry name" value="PEROXIDASE_1"/>
    <property type="match status" value="1"/>
</dbReference>
<keyword evidence="4 10" id="KW-0575">Peroxidase</keyword>
<evidence type="ECO:0000256" key="8">
    <source>
        <dbReference type="ARBA" id="ARBA00023004"/>
    </source>
</evidence>
<keyword evidence="14" id="KW-1185">Reference proteome</keyword>
<dbReference type="GO" id="GO:0020037">
    <property type="term" value="F:heme binding"/>
    <property type="evidence" value="ECO:0007669"/>
    <property type="project" value="UniProtKB-UniRule"/>
</dbReference>
<dbReference type="PRINTS" id="PR00461">
    <property type="entry name" value="PLPEROXIDASE"/>
</dbReference>
<evidence type="ECO:0000256" key="5">
    <source>
        <dbReference type="ARBA" id="ARBA00022617"/>
    </source>
</evidence>
<evidence type="ECO:0000256" key="1">
    <source>
        <dbReference type="ARBA" id="ARBA00000189"/>
    </source>
</evidence>
<dbReference type="PANTHER" id="PTHR31517">
    <property type="match status" value="1"/>
</dbReference>
<comment type="catalytic activity">
    <reaction evidence="1">
        <text>2 a phenolic donor + H2O2 = 2 a phenolic radical donor + 2 H2O</text>
        <dbReference type="Rhea" id="RHEA:56136"/>
        <dbReference type="ChEBI" id="CHEBI:15377"/>
        <dbReference type="ChEBI" id="CHEBI:16240"/>
        <dbReference type="ChEBI" id="CHEBI:139520"/>
        <dbReference type="ChEBI" id="CHEBI:139521"/>
        <dbReference type="EC" id="1.11.1.7"/>
    </reaction>
</comment>
<reference evidence="13" key="1">
    <citation type="journal article" date="2020" name="Stud. Mycol.">
        <title>101 Dothideomycetes genomes: a test case for predicting lifestyles and emergence of pathogens.</title>
        <authorList>
            <person name="Haridas S."/>
            <person name="Albert R."/>
            <person name="Binder M."/>
            <person name="Bloem J."/>
            <person name="Labutti K."/>
            <person name="Salamov A."/>
            <person name="Andreopoulos B."/>
            <person name="Baker S."/>
            <person name="Barry K."/>
            <person name="Bills G."/>
            <person name="Bluhm B."/>
            <person name="Cannon C."/>
            <person name="Castanera R."/>
            <person name="Culley D."/>
            <person name="Daum C."/>
            <person name="Ezra D."/>
            <person name="Gonzalez J."/>
            <person name="Henrissat B."/>
            <person name="Kuo A."/>
            <person name="Liang C."/>
            <person name="Lipzen A."/>
            <person name="Lutzoni F."/>
            <person name="Magnuson J."/>
            <person name="Mondo S."/>
            <person name="Nolan M."/>
            <person name="Ohm R."/>
            <person name="Pangilinan J."/>
            <person name="Park H.-J."/>
            <person name="Ramirez L."/>
            <person name="Alfaro M."/>
            <person name="Sun H."/>
            <person name="Tritt A."/>
            <person name="Yoshinaga Y."/>
            <person name="Zwiers L.-H."/>
            <person name="Turgeon B."/>
            <person name="Goodwin S."/>
            <person name="Spatafora J."/>
            <person name="Crous P."/>
            <person name="Grigoriev I."/>
        </authorList>
    </citation>
    <scope>NUCLEOTIDE SEQUENCE</scope>
    <source>
        <strain evidence="13">CBS 675.92</strain>
    </source>
</reference>
<dbReference type="PANTHER" id="PTHR31517:SF48">
    <property type="entry name" value="PEROXIDASE 16-RELATED"/>
    <property type="match status" value="1"/>
</dbReference>
<dbReference type="Proteomes" id="UP000800035">
    <property type="component" value="Unassembled WGS sequence"/>
</dbReference>
<dbReference type="GO" id="GO:0006979">
    <property type="term" value="P:response to oxidative stress"/>
    <property type="evidence" value="ECO:0007669"/>
    <property type="project" value="InterPro"/>
</dbReference>
<dbReference type="Pfam" id="PF00141">
    <property type="entry name" value="peroxidase"/>
    <property type="match status" value="1"/>
</dbReference>
<evidence type="ECO:0000256" key="6">
    <source>
        <dbReference type="ARBA" id="ARBA00022723"/>
    </source>
</evidence>
<evidence type="ECO:0000256" key="10">
    <source>
        <dbReference type="RuleBase" id="RU363051"/>
    </source>
</evidence>
<feature type="compositionally biased region" description="Pro residues" evidence="11">
    <location>
        <begin position="10"/>
        <end position="23"/>
    </location>
</feature>
<keyword evidence="7 10" id="KW-0560">Oxidoreductase</keyword>
<proteinExistence type="inferred from homology"/>
<evidence type="ECO:0000256" key="4">
    <source>
        <dbReference type="ARBA" id="ARBA00022559"/>
    </source>
</evidence>
<keyword evidence="5" id="KW-0349">Heme</keyword>
<dbReference type="PROSITE" id="PS00436">
    <property type="entry name" value="PEROXIDASE_2"/>
    <property type="match status" value="1"/>
</dbReference>
<organism evidence="13 14">
    <name type="scientific">Byssothecium circinans</name>
    <dbReference type="NCBI Taxonomy" id="147558"/>
    <lineage>
        <taxon>Eukaryota</taxon>
        <taxon>Fungi</taxon>
        <taxon>Dikarya</taxon>
        <taxon>Ascomycota</taxon>
        <taxon>Pezizomycotina</taxon>
        <taxon>Dothideomycetes</taxon>
        <taxon>Pleosporomycetidae</taxon>
        <taxon>Pleosporales</taxon>
        <taxon>Massarineae</taxon>
        <taxon>Massarinaceae</taxon>
        <taxon>Byssothecium</taxon>
    </lineage>
</organism>
<dbReference type="AlphaFoldDB" id="A0A6A5TEE4"/>
<evidence type="ECO:0000256" key="7">
    <source>
        <dbReference type="ARBA" id="ARBA00023002"/>
    </source>
</evidence>
<dbReference type="EMBL" id="ML977028">
    <property type="protein sequence ID" value="KAF1950119.1"/>
    <property type="molecule type" value="Genomic_DNA"/>
</dbReference>
<dbReference type="GO" id="GO:0140825">
    <property type="term" value="F:lactoperoxidase activity"/>
    <property type="evidence" value="ECO:0007669"/>
    <property type="project" value="UniProtKB-EC"/>
</dbReference>
<evidence type="ECO:0000259" key="12">
    <source>
        <dbReference type="PROSITE" id="PS50873"/>
    </source>
</evidence>
<dbReference type="Gene3D" id="1.10.520.10">
    <property type="match status" value="1"/>
</dbReference>
<dbReference type="PROSITE" id="PS50873">
    <property type="entry name" value="PEROXIDASE_4"/>
    <property type="match status" value="1"/>
</dbReference>
<gene>
    <name evidence="13" type="ORF">CC80DRAFT_520111</name>
</gene>
<evidence type="ECO:0000313" key="13">
    <source>
        <dbReference type="EMBL" id="KAF1950119.1"/>
    </source>
</evidence>
<dbReference type="GO" id="GO:0046872">
    <property type="term" value="F:metal ion binding"/>
    <property type="evidence" value="ECO:0007669"/>
    <property type="project" value="UniProtKB-UniRule"/>
</dbReference>
<dbReference type="InterPro" id="IPR010255">
    <property type="entry name" value="Haem_peroxidase_sf"/>
</dbReference>
<dbReference type="PRINTS" id="PR00458">
    <property type="entry name" value="PEROXIDASE"/>
</dbReference>
<evidence type="ECO:0000256" key="3">
    <source>
        <dbReference type="ARBA" id="ARBA00001970"/>
    </source>
</evidence>
<sequence length="257" mass="26878">MVFTQAAPSHLPPTAPPPKPPSTYPPVWASIAADLQSSMMSQGTCTNLARQTVRLSFHDCFPGSCDGSIILANECTTRVENNRMVEICDTLGAAAPSYNVTTADLIQFAAAIGIASCSSGPITSFYAGRTDSFTASLTGQVPGANANANALVSQFAAKGFTTTELVALTGSHTIGRNRGGAIDSTIGKWDSGFYGQVSKGTAPNPIPADVSLSNSTVTMKVWNAVRKSQGAFDSAFVPAMEKMSLMGWRKADLVDRS</sequence>
<evidence type="ECO:0000313" key="14">
    <source>
        <dbReference type="Proteomes" id="UP000800035"/>
    </source>
</evidence>
<dbReference type="InterPro" id="IPR019794">
    <property type="entry name" value="Peroxidases_AS"/>
</dbReference>
<dbReference type="SUPFAM" id="SSF48113">
    <property type="entry name" value="Heme-dependent peroxidases"/>
    <property type="match status" value="1"/>
</dbReference>
<dbReference type="InterPro" id="IPR019793">
    <property type="entry name" value="Peroxidases_heam-ligand_BS"/>
</dbReference>
<dbReference type="InterPro" id="IPR002016">
    <property type="entry name" value="Haem_peroxidase"/>
</dbReference>
<comment type="cofactor">
    <cofactor evidence="3">
        <name>heme b</name>
        <dbReference type="ChEBI" id="CHEBI:60344"/>
    </cofactor>
</comment>
<keyword evidence="6" id="KW-0479">Metal-binding</keyword>
<protein>
    <recommendedName>
        <fullName evidence="10">Peroxidase</fullName>
        <ecNumber evidence="10">1.11.1.-</ecNumber>
    </recommendedName>
</protein>
<evidence type="ECO:0000256" key="2">
    <source>
        <dbReference type="ARBA" id="ARBA00001913"/>
    </source>
</evidence>